<dbReference type="HOGENOM" id="CLU_1661076_0_0_1"/>
<dbReference type="AlphaFoldDB" id="E5R4L4"/>
<dbReference type="GeneID" id="13288613"/>
<dbReference type="EMBL" id="FP929083">
    <property type="protein sequence ID" value="CBX91982.1"/>
    <property type="molecule type" value="Genomic_DNA"/>
</dbReference>
<dbReference type="VEuPathDB" id="FungiDB:LEMA_P046880.1"/>
<name>E5R4L4_LEPMJ</name>
<evidence type="ECO:0000313" key="3">
    <source>
        <dbReference type="Proteomes" id="UP000002668"/>
    </source>
</evidence>
<feature type="region of interest" description="Disordered" evidence="1">
    <location>
        <begin position="1"/>
        <end position="20"/>
    </location>
</feature>
<sequence>MSSSVPEATPNHPSSGSKPTVTFKEAKYGLMRCHLPMTTEPMPPDKSSPWAGELCLTLPKTEKFKKQLIHYMLSKKNSLENGEAKSFKRGLYLCSNTNKSPDYGFGCFWGVDPSDPEKFVMYWVERLDIPPGEVEPEGLAAEVENWRELYWSNPGAEDV</sequence>
<evidence type="ECO:0000256" key="1">
    <source>
        <dbReference type="SAM" id="MobiDB-lite"/>
    </source>
</evidence>
<keyword evidence="3" id="KW-1185">Reference proteome</keyword>
<reference evidence="3" key="1">
    <citation type="journal article" date="2011" name="Nat. Commun.">
        <title>Effector diversification within compartments of the Leptosphaeria maculans genome affected by Repeat-Induced Point mutations.</title>
        <authorList>
            <person name="Rouxel T."/>
            <person name="Grandaubert J."/>
            <person name="Hane J.K."/>
            <person name="Hoede C."/>
            <person name="van de Wouw A.P."/>
            <person name="Couloux A."/>
            <person name="Dominguez V."/>
            <person name="Anthouard V."/>
            <person name="Bally P."/>
            <person name="Bourras S."/>
            <person name="Cozijnsen A.J."/>
            <person name="Ciuffetti L.M."/>
            <person name="Degrave A."/>
            <person name="Dilmaghani A."/>
            <person name="Duret L."/>
            <person name="Fudal I."/>
            <person name="Goodwin S.B."/>
            <person name="Gout L."/>
            <person name="Glaser N."/>
            <person name="Linglin J."/>
            <person name="Kema G.H.J."/>
            <person name="Lapalu N."/>
            <person name="Lawrence C.B."/>
            <person name="May K."/>
            <person name="Meyer M."/>
            <person name="Ollivier B."/>
            <person name="Poulain J."/>
            <person name="Schoch C.L."/>
            <person name="Simon A."/>
            <person name="Spatafora J.W."/>
            <person name="Stachowiak A."/>
            <person name="Turgeon B.G."/>
            <person name="Tyler B.M."/>
            <person name="Vincent D."/>
            <person name="Weissenbach J."/>
            <person name="Amselem J."/>
            <person name="Quesneville H."/>
            <person name="Oliver R.P."/>
            <person name="Wincker P."/>
            <person name="Balesdent M.-H."/>
            <person name="Howlett B.J."/>
        </authorList>
    </citation>
    <scope>NUCLEOTIDE SEQUENCE [LARGE SCALE GENOMIC DNA]</scope>
    <source>
        <strain evidence="3">JN3 / isolate v23.1.3 / race Av1-4-5-6-7-8</strain>
    </source>
</reference>
<organism evidence="3">
    <name type="scientific">Leptosphaeria maculans (strain JN3 / isolate v23.1.3 / race Av1-4-5-6-7-8)</name>
    <name type="common">Blackleg fungus</name>
    <name type="synonym">Phoma lingam</name>
    <dbReference type="NCBI Taxonomy" id="985895"/>
    <lineage>
        <taxon>Eukaryota</taxon>
        <taxon>Fungi</taxon>
        <taxon>Dikarya</taxon>
        <taxon>Ascomycota</taxon>
        <taxon>Pezizomycotina</taxon>
        <taxon>Dothideomycetes</taxon>
        <taxon>Pleosporomycetidae</taxon>
        <taxon>Pleosporales</taxon>
        <taxon>Pleosporineae</taxon>
        <taxon>Leptosphaeriaceae</taxon>
        <taxon>Plenodomus</taxon>
        <taxon>Plenodomus lingam/Leptosphaeria maculans species complex</taxon>
    </lineage>
</organism>
<protein>
    <submittedName>
        <fullName evidence="2">Predicted protein</fullName>
    </submittedName>
</protein>
<dbReference type="InParanoid" id="E5R4L4"/>
<accession>E5R4L4</accession>
<gene>
    <name evidence="2" type="ORF">LEMA_P046880.1</name>
</gene>
<evidence type="ECO:0000313" key="2">
    <source>
        <dbReference type="EMBL" id="CBX91982.1"/>
    </source>
</evidence>
<dbReference type="Proteomes" id="UP000002668">
    <property type="component" value="Genome"/>
</dbReference>
<proteinExistence type="predicted"/>